<evidence type="ECO:0000313" key="3">
    <source>
        <dbReference type="Proteomes" id="UP001168990"/>
    </source>
</evidence>
<organism evidence="2 3">
    <name type="scientific">Microctonus aethiopoides</name>
    <dbReference type="NCBI Taxonomy" id="144406"/>
    <lineage>
        <taxon>Eukaryota</taxon>
        <taxon>Metazoa</taxon>
        <taxon>Ecdysozoa</taxon>
        <taxon>Arthropoda</taxon>
        <taxon>Hexapoda</taxon>
        <taxon>Insecta</taxon>
        <taxon>Pterygota</taxon>
        <taxon>Neoptera</taxon>
        <taxon>Endopterygota</taxon>
        <taxon>Hymenoptera</taxon>
        <taxon>Apocrita</taxon>
        <taxon>Ichneumonoidea</taxon>
        <taxon>Braconidae</taxon>
        <taxon>Euphorinae</taxon>
        <taxon>Microctonus</taxon>
    </lineage>
</organism>
<protein>
    <submittedName>
        <fullName evidence="2">Uncharacterized protein</fullName>
    </submittedName>
</protein>
<feature type="transmembrane region" description="Helical" evidence="1">
    <location>
        <begin position="85"/>
        <end position="105"/>
    </location>
</feature>
<evidence type="ECO:0000313" key="2">
    <source>
        <dbReference type="EMBL" id="KAK0166245.1"/>
    </source>
</evidence>
<name>A0AA39FB30_9HYME</name>
<reference evidence="2" key="1">
    <citation type="journal article" date="2023" name="bioRxiv">
        <title>Scaffold-level genome assemblies of two parasitoid biocontrol wasps reveal the parthenogenesis mechanism and an associated novel virus.</title>
        <authorList>
            <person name="Inwood S."/>
            <person name="Skelly J."/>
            <person name="Guhlin J."/>
            <person name="Harrop T."/>
            <person name="Goldson S."/>
            <person name="Dearden P."/>
        </authorList>
    </citation>
    <scope>NUCLEOTIDE SEQUENCE</scope>
    <source>
        <strain evidence="2">Irish</strain>
        <tissue evidence="2">Whole body</tissue>
    </source>
</reference>
<accession>A0AA39FB30</accession>
<comment type="caution">
    <text evidence="2">The sequence shown here is derived from an EMBL/GenBank/DDBJ whole genome shotgun (WGS) entry which is preliminary data.</text>
</comment>
<keyword evidence="1" id="KW-0472">Membrane</keyword>
<dbReference type="Proteomes" id="UP001168990">
    <property type="component" value="Unassembled WGS sequence"/>
</dbReference>
<gene>
    <name evidence="2" type="ORF">PV328_004684</name>
</gene>
<dbReference type="AlphaFoldDB" id="A0AA39FB30"/>
<sequence>MEILPVYVRGINNLILVMDTETLWWTWGMAGRHTEPITSHLIYSNYGLWNDTIDQEIFNTTESNNTWIAAGNSTTSTTLTTDHDIIITIAIATVLGLVILITFCGE</sequence>
<proteinExistence type="predicted"/>
<dbReference type="EMBL" id="JAQQBS010001422">
    <property type="protein sequence ID" value="KAK0166245.1"/>
    <property type="molecule type" value="Genomic_DNA"/>
</dbReference>
<keyword evidence="3" id="KW-1185">Reference proteome</keyword>
<keyword evidence="1" id="KW-1133">Transmembrane helix</keyword>
<reference evidence="2" key="2">
    <citation type="submission" date="2023-03" db="EMBL/GenBank/DDBJ databases">
        <authorList>
            <person name="Inwood S.N."/>
            <person name="Skelly J.G."/>
            <person name="Guhlin J."/>
            <person name="Harrop T.W.R."/>
            <person name="Goldson S.G."/>
            <person name="Dearden P.K."/>
        </authorList>
    </citation>
    <scope>NUCLEOTIDE SEQUENCE</scope>
    <source>
        <strain evidence="2">Irish</strain>
        <tissue evidence="2">Whole body</tissue>
    </source>
</reference>
<evidence type="ECO:0000256" key="1">
    <source>
        <dbReference type="SAM" id="Phobius"/>
    </source>
</evidence>
<keyword evidence="1" id="KW-0812">Transmembrane</keyword>